<dbReference type="PANTHER" id="PTHR43690">
    <property type="entry name" value="NARDILYSIN"/>
    <property type="match status" value="1"/>
</dbReference>
<dbReference type="Pfam" id="PF05193">
    <property type="entry name" value="Peptidase_M16_C"/>
    <property type="match status" value="1"/>
</dbReference>
<dbReference type="OMA" id="LQSDCWR"/>
<dbReference type="GO" id="GO:0043171">
    <property type="term" value="P:peptide catabolic process"/>
    <property type="evidence" value="ECO:0007669"/>
    <property type="project" value="TreeGrafter"/>
</dbReference>
<dbReference type="GO" id="GO:0004222">
    <property type="term" value="F:metalloendopeptidase activity"/>
    <property type="evidence" value="ECO:0007669"/>
    <property type="project" value="TreeGrafter"/>
</dbReference>
<name>A0A0L0S7V2_ALLM3</name>
<reference evidence="13" key="2">
    <citation type="submission" date="2009-11" db="EMBL/GenBank/DDBJ databases">
        <title>The Genome Sequence of Allomyces macrogynus strain ATCC 38327.</title>
        <authorList>
            <consortium name="The Broad Institute Genome Sequencing Platform"/>
            <person name="Russ C."/>
            <person name="Cuomo C."/>
            <person name="Shea T."/>
            <person name="Young S.K."/>
            <person name="Zeng Q."/>
            <person name="Koehrsen M."/>
            <person name="Haas B."/>
            <person name="Borodovsky M."/>
            <person name="Guigo R."/>
            <person name="Alvarado L."/>
            <person name="Berlin A."/>
            <person name="Borenstein D."/>
            <person name="Chen Z."/>
            <person name="Engels R."/>
            <person name="Freedman E."/>
            <person name="Gellesch M."/>
            <person name="Goldberg J."/>
            <person name="Griggs A."/>
            <person name="Gujja S."/>
            <person name="Heiman D."/>
            <person name="Hepburn T."/>
            <person name="Howarth C."/>
            <person name="Jen D."/>
            <person name="Larson L."/>
            <person name="Lewis B."/>
            <person name="Mehta T."/>
            <person name="Park D."/>
            <person name="Pearson M."/>
            <person name="Roberts A."/>
            <person name="Saif S."/>
            <person name="Shenoy N."/>
            <person name="Sisk P."/>
            <person name="Stolte C."/>
            <person name="Sykes S."/>
            <person name="Walk T."/>
            <person name="White J."/>
            <person name="Yandava C."/>
            <person name="Burger G."/>
            <person name="Gray M.W."/>
            <person name="Holland P.W.H."/>
            <person name="King N."/>
            <person name="Lang F.B.F."/>
            <person name="Roger A.J."/>
            <person name="Ruiz-Trillo I."/>
            <person name="Lander E."/>
            <person name="Nusbaum C."/>
        </authorList>
    </citation>
    <scope>NUCLEOTIDE SEQUENCE [LARGE SCALE GENOMIC DNA]</scope>
    <source>
        <strain evidence="13">ATCC 38327</strain>
    </source>
</reference>
<protein>
    <recommendedName>
        <fullName evidence="14">Insulin-degrading enzyme</fullName>
    </recommendedName>
</protein>
<dbReference type="InterPro" id="IPR011249">
    <property type="entry name" value="Metalloenz_LuxS/M16"/>
</dbReference>
<dbReference type="GO" id="GO:0005739">
    <property type="term" value="C:mitochondrion"/>
    <property type="evidence" value="ECO:0007669"/>
    <property type="project" value="TreeGrafter"/>
</dbReference>
<dbReference type="Gene3D" id="3.30.830.10">
    <property type="entry name" value="Metalloenzyme, LuxS/M16 peptidase-like"/>
    <property type="match status" value="4"/>
</dbReference>
<dbReference type="FunFam" id="3.30.830.10:FF:000004">
    <property type="entry name" value="Putative insulin-degrading enzyme"/>
    <property type="match status" value="1"/>
</dbReference>
<keyword evidence="2" id="KW-0645">Protease</keyword>
<keyword evidence="7" id="KW-0732">Signal</keyword>
<reference evidence="12 13" key="1">
    <citation type="submission" date="2009-11" db="EMBL/GenBank/DDBJ databases">
        <title>Annotation of Allomyces macrogynus ATCC 38327.</title>
        <authorList>
            <consortium name="The Broad Institute Genome Sequencing Platform"/>
            <person name="Russ C."/>
            <person name="Cuomo C."/>
            <person name="Burger G."/>
            <person name="Gray M.W."/>
            <person name="Holland P.W.H."/>
            <person name="King N."/>
            <person name="Lang F.B.F."/>
            <person name="Roger A.J."/>
            <person name="Ruiz-Trillo I."/>
            <person name="Young S.K."/>
            <person name="Zeng Q."/>
            <person name="Gargeya S."/>
            <person name="Fitzgerald M."/>
            <person name="Haas B."/>
            <person name="Abouelleil A."/>
            <person name="Alvarado L."/>
            <person name="Arachchi H.M."/>
            <person name="Berlin A."/>
            <person name="Chapman S.B."/>
            <person name="Gearin G."/>
            <person name="Goldberg J."/>
            <person name="Griggs A."/>
            <person name="Gujja S."/>
            <person name="Hansen M."/>
            <person name="Heiman D."/>
            <person name="Howarth C."/>
            <person name="Larimer J."/>
            <person name="Lui A."/>
            <person name="MacDonald P.J.P."/>
            <person name="McCowen C."/>
            <person name="Montmayeur A."/>
            <person name="Murphy C."/>
            <person name="Neiman D."/>
            <person name="Pearson M."/>
            <person name="Priest M."/>
            <person name="Roberts A."/>
            <person name="Saif S."/>
            <person name="Shea T."/>
            <person name="Sisk P."/>
            <person name="Stolte C."/>
            <person name="Sykes S."/>
            <person name="Wortman J."/>
            <person name="Nusbaum C."/>
            <person name="Birren B."/>
        </authorList>
    </citation>
    <scope>NUCLEOTIDE SEQUENCE [LARGE SCALE GENOMIC DNA]</scope>
    <source>
        <strain evidence="12 13">ATCC 38327</strain>
    </source>
</reference>
<dbReference type="InterPro" id="IPR050626">
    <property type="entry name" value="Peptidase_M16"/>
</dbReference>
<dbReference type="GO" id="GO:0005829">
    <property type="term" value="C:cytosol"/>
    <property type="evidence" value="ECO:0007669"/>
    <property type="project" value="TreeGrafter"/>
</dbReference>
<proteinExistence type="inferred from homology"/>
<dbReference type="InterPro" id="IPR007863">
    <property type="entry name" value="Peptidase_M16_C"/>
</dbReference>
<evidence type="ECO:0000259" key="11">
    <source>
        <dbReference type="Pfam" id="PF22456"/>
    </source>
</evidence>
<keyword evidence="6" id="KW-0482">Metalloprotease</keyword>
<dbReference type="GO" id="GO:0051603">
    <property type="term" value="P:proteolysis involved in protein catabolic process"/>
    <property type="evidence" value="ECO:0007669"/>
    <property type="project" value="TreeGrafter"/>
</dbReference>
<evidence type="ECO:0000259" key="8">
    <source>
        <dbReference type="Pfam" id="PF00675"/>
    </source>
</evidence>
<comment type="similarity">
    <text evidence="1">Belongs to the peptidase M16 family.</text>
</comment>
<evidence type="ECO:0000256" key="4">
    <source>
        <dbReference type="ARBA" id="ARBA00022801"/>
    </source>
</evidence>
<keyword evidence="5" id="KW-0862">Zinc</keyword>
<dbReference type="STRING" id="578462.A0A0L0S7V2"/>
<dbReference type="AlphaFoldDB" id="A0A0L0S7V2"/>
<feature type="signal peptide" evidence="7">
    <location>
        <begin position="1"/>
        <end position="19"/>
    </location>
</feature>
<keyword evidence="13" id="KW-1185">Reference proteome</keyword>
<evidence type="ECO:0000256" key="5">
    <source>
        <dbReference type="ARBA" id="ARBA00022833"/>
    </source>
</evidence>
<evidence type="ECO:0008006" key="14">
    <source>
        <dbReference type="Google" id="ProtNLM"/>
    </source>
</evidence>
<organism evidence="12 13">
    <name type="scientific">Allomyces macrogynus (strain ATCC 38327)</name>
    <name type="common">Allomyces javanicus var. macrogynus</name>
    <dbReference type="NCBI Taxonomy" id="578462"/>
    <lineage>
        <taxon>Eukaryota</taxon>
        <taxon>Fungi</taxon>
        <taxon>Fungi incertae sedis</taxon>
        <taxon>Blastocladiomycota</taxon>
        <taxon>Blastocladiomycetes</taxon>
        <taxon>Blastocladiales</taxon>
        <taxon>Blastocladiaceae</taxon>
        <taxon>Allomyces</taxon>
    </lineage>
</organism>
<keyword evidence="3" id="KW-0479">Metal-binding</keyword>
<dbReference type="Pfam" id="PF16187">
    <property type="entry name" value="Peptidase_M16_M"/>
    <property type="match status" value="1"/>
</dbReference>
<dbReference type="PANTHER" id="PTHR43690:SF18">
    <property type="entry name" value="INSULIN-DEGRADING ENZYME-RELATED"/>
    <property type="match status" value="1"/>
</dbReference>
<dbReference type="SUPFAM" id="SSF63411">
    <property type="entry name" value="LuxS/MPP-like metallohydrolase"/>
    <property type="match status" value="4"/>
</dbReference>
<accession>A0A0L0S7V2</accession>
<gene>
    <name evidence="12" type="ORF">AMAG_04234</name>
</gene>
<evidence type="ECO:0000313" key="13">
    <source>
        <dbReference type="Proteomes" id="UP000054350"/>
    </source>
</evidence>
<dbReference type="InterPro" id="IPR032632">
    <property type="entry name" value="Peptidase_M16_M"/>
</dbReference>
<keyword evidence="4" id="KW-0378">Hydrolase</keyword>
<feature type="domain" description="Coenzyme PQQ synthesis protein F-like C-terminal lobe" evidence="11">
    <location>
        <begin position="852"/>
        <end position="951"/>
    </location>
</feature>
<evidence type="ECO:0000256" key="7">
    <source>
        <dbReference type="SAM" id="SignalP"/>
    </source>
</evidence>
<dbReference type="VEuPathDB" id="FungiDB:AMAG_04234"/>
<feature type="domain" description="Peptidase M16 N-terminal" evidence="8">
    <location>
        <begin position="105"/>
        <end position="240"/>
    </location>
</feature>
<dbReference type="Proteomes" id="UP000054350">
    <property type="component" value="Unassembled WGS sequence"/>
</dbReference>
<evidence type="ECO:0000256" key="3">
    <source>
        <dbReference type="ARBA" id="ARBA00022723"/>
    </source>
</evidence>
<feature type="chain" id="PRO_5005547887" description="Insulin-degrading enzyme" evidence="7">
    <location>
        <begin position="20"/>
        <end position="1049"/>
    </location>
</feature>
<dbReference type="EMBL" id="GG745333">
    <property type="protein sequence ID" value="KNE58678.1"/>
    <property type="molecule type" value="Genomic_DNA"/>
</dbReference>
<dbReference type="GO" id="GO:0046872">
    <property type="term" value="F:metal ion binding"/>
    <property type="evidence" value="ECO:0007669"/>
    <property type="project" value="UniProtKB-KW"/>
</dbReference>
<sequence length="1049" mass="117403">MRAACQLAILRSLVTSSTPFCPARPFTATTSFTPLLPPTPYLSLLCPLRALFPLFTRAATFSTMSTPPRAVPYTVLADTAQLRRPDLDERAYRLIRLDHSGLTALVVSDPKTDKAAAALDVHVGHYQDPDDLPGLAHFAEHLSFMGTKKYPRENDYGDYLAKHGGHSNAFTSHSHTNYYFEVHADHLDGALDRFAQFFHAPLFSESCTDRELRAVDSENSKNLHVDLWRLSQLRKSLSDPNHPYHKFGTGNLDTLCTIPGQRGIDVRKALLDFHQKYYSANLMRVVVLGKDPLETLTQWVADRFAPVQSNDAPVPADTITTHPWDSKDHNYAGHLVRAKSVKDTKQLVLRWRFPAAYAHWRAKPDHYLSHLVGHEGQGSLLSLLKHKGWATDLSAGAEGVGHAFDFFIVTVVLTESGFAQWHDVVAAVYQYLAVLRQARPLPKWIHDELQVMADIRFRFQELGSVSSWASRMAGLMQKPQVPPDLALAASTLVLDWRPDLIEQGLDALLTTDPLVMLTAPAFGESWTPSAKEKWYGTDYSVEKLDAARFDQWRAQRPDAALSLPAPNALLPKNLDVVRHTTKQPHPHLIKNTPLVRCWAQVDDTFFVPRASLTVRFKTPVINASPRHYVLTELLVEYVEDVLNEDSYDAHLAGLSSSISMGPDAVRIGLYGFADNLNVLLLKMVDALLDPHKIAAVFDRLHRNKLRRLRNWDLEAPYQHAMFDLHVALEETVWSPTDRRAAIETLTPADVAAHARTWLASGLLVESYLLGNVPSEKYLSWMDAVVARIQTAFPTILPLTPHQRTSRRAVHLPVGNAVASRAVTHAQNVNSAVDWYVQVGPATDYRARVLAGLVVHLAREPAFNMLRTQRQLGYLVFTDLRRQANTVGVRVLVQSEYSPAHVEECIEAFWRDWVRDTLPRITEDEWNRHVGVYVDGLLEKSKNLAQVANRMWGAVASDLYDFDSREVMAGIAKGVGLAEVAAFVATHVAPSSPARRKMSVHLVSQVPSKKVPDTDEARVEVTVARPTVEIADLVEWKARQALLPTAMVKL</sequence>
<feature type="domain" description="Peptidase M16 C-terminal" evidence="9">
    <location>
        <begin position="267"/>
        <end position="449"/>
    </location>
</feature>
<dbReference type="Pfam" id="PF22456">
    <property type="entry name" value="PqqF-like_C_4"/>
    <property type="match status" value="1"/>
</dbReference>
<evidence type="ECO:0000256" key="6">
    <source>
        <dbReference type="ARBA" id="ARBA00023049"/>
    </source>
</evidence>
<dbReference type="OrthoDB" id="952271at2759"/>
<evidence type="ECO:0000259" key="10">
    <source>
        <dbReference type="Pfam" id="PF16187"/>
    </source>
</evidence>
<dbReference type="InterPro" id="IPR054734">
    <property type="entry name" value="PqqF-like_C_4"/>
</dbReference>
<evidence type="ECO:0000313" key="12">
    <source>
        <dbReference type="EMBL" id="KNE58678.1"/>
    </source>
</evidence>
<dbReference type="FunFam" id="3.30.830.10:FF:000005">
    <property type="entry name" value="nardilysin isoform X1"/>
    <property type="match status" value="1"/>
</dbReference>
<evidence type="ECO:0000259" key="9">
    <source>
        <dbReference type="Pfam" id="PF05193"/>
    </source>
</evidence>
<dbReference type="Pfam" id="PF00675">
    <property type="entry name" value="Peptidase_M16"/>
    <property type="match status" value="1"/>
</dbReference>
<feature type="domain" description="Peptidase M16 middle/third" evidence="10">
    <location>
        <begin position="457"/>
        <end position="739"/>
    </location>
</feature>
<evidence type="ECO:0000256" key="2">
    <source>
        <dbReference type="ARBA" id="ARBA00022670"/>
    </source>
</evidence>
<evidence type="ECO:0000256" key="1">
    <source>
        <dbReference type="ARBA" id="ARBA00007261"/>
    </source>
</evidence>
<dbReference type="eggNOG" id="KOG0959">
    <property type="taxonomic scope" value="Eukaryota"/>
</dbReference>
<dbReference type="InterPro" id="IPR011765">
    <property type="entry name" value="Pept_M16_N"/>
</dbReference>